<evidence type="ECO:0000256" key="5">
    <source>
        <dbReference type="ARBA" id="ARBA00022679"/>
    </source>
</evidence>
<gene>
    <name evidence="13" type="ORF">PXEA_LOCUS2710</name>
</gene>
<feature type="region of interest" description="Disordered" evidence="11">
    <location>
        <begin position="202"/>
        <end position="259"/>
    </location>
</feature>
<evidence type="ECO:0000256" key="1">
    <source>
        <dbReference type="ARBA" id="ARBA00004123"/>
    </source>
</evidence>
<keyword evidence="4" id="KW-0489">Methyltransferase</keyword>
<dbReference type="PANTHER" id="PTHR22884">
    <property type="entry name" value="SET DOMAIN PROTEINS"/>
    <property type="match status" value="1"/>
</dbReference>
<keyword evidence="5" id="KW-0808">Transferase</keyword>
<feature type="region of interest" description="Disordered" evidence="11">
    <location>
        <begin position="122"/>
        <end position="161"/>
    </location>
</feature>
<keyword evidence="3" id="KW-0158">Chromosome</keyword>
<dbReference type="AlphaFoldDB" id="A0A448WDV0"/>
<accession>A0A448WDV0</accession>
<dbReference type="InterPro" id="IPR050777">
    <property type="entry name" value="SET2_Histone-Lys_MeTrsfase"/>
</dbReference>
<evidence type="ECO:0000256" key="6">
    <source>
        <dbReference type="ARBA" id="ARBA00022691"/>
    </source>
</evidence>
<comment type="subcellular location">
    <subcellularLocation>
        <location evidence="2">Chromosome</location>
    </subcellularLocation>
    <subcellularLocation>
        <location evidence="1">Nucleus</location>
    </subcellularLocation>
</comment>
<dbReference type="CDD" id="cd15568">
    <property type="entry name" value="PHD5_NSD"/>
    <property type="match status" value="1"/>
</dbReference>
<evidence type="ECO:0000256" key="10">
    <source>
        <dbReference type="ARBA" id="ARBA00023242"/>
    </source>
</evidence>
<comment type="caution">
    <text evidence="13">The sequence shown here is derived from an EMBL/GenBank/DDBJ whole genome shotgun (WGS) entry which is preliminary data.</text>
</comment>
<dbReference type="SMART" id="SM00249">
    <property type="entry name" value="PHD"/>
    <property type="match status" value="1"/>
</dbReference>
<dbReference type="Gene3D" id="3.30.40.10">
    <property type="entry name" value="Zinc/RING finger domain, C3HC4 (zinc finger)"/>
    <property type="match status" value="1"/>
</dbReference>
<evidence type="ECO:0000259" key="12">
    <source>
        <dbReference type="SMART" id="SM00249"/>
    </source>
</evidence>
<evidence type="ECO:0000256" key="7">
    <source>
        <dbReference type="ARBA" id="ARBA00022723"/>
    </source>
</evidence>
<dbReference type="InterPro" id="IPR013083">
    <property type="entry name" value="Znf_RING/FYVE/PHD"/>
</dbReference>
<dbReference type="InterPro" id="IPR001965">
    <property type="entry name" value="Znf_PHD"/>
</dbReference>
<dbReference type="Proteomes" id="UP000784294">
    <property type="component" value="Unassembled WGS sequence"/>
</dbReference>
<dbReference type="GO" id="GO:0032259">
    <property type="term" value="P:methylation"/>
    <property type="evidence" value="ECO:0007669"/>
    <property type="project" value="UniProtKB-KW"/>
</dbReference>
<evidence type="ECO:0000256" key="2">
    <source>
        <dbReference type="ARBA" id="ARBA00004286"/>
    </source>
</evidence>
<dbReference type="OrthoDB" id="422362at2759"/>
<evidence type="ECO:0000313" key="14">
    <source>
        <dbReference type="Proteomes" id="UP000784294"/>
    </source>
</evidence>
<dbReference type="SUPFAM" id="SSF57903">
    <property type="entry name" value="FYVE/PHD zinc finger"/>
    <property type="match status" value="1"/>
</dbReference>
<reference evidence="13" key="1">
    <citation type="submission" date="2018-11" db="EMBL/GenBank/DDBJ databases">
        <authorList>
            <consortium name="Pathogen Informatics"/>
        </authorList>
    </citation>
    <scope>NUCLEOTIDE SEQUENCE</scope>
</reference>
<keyword evidence="8" id="KW-0863">Zinc-finger</keyword>
<feature type="compositionally biased region" description="Low complexity" evidence="11">
    <location>
        <begin position="250"/>
        <end position="259"/>
    </location>
</feature>
<sequence>MHALSCGDGGELVLCDKSTCSKSYHLNCLGLIRPPAGIWYCPWHYCDDCGRPASYLCWRCPNGYCDEHADPGRRVQIDAMDADRWAEAIRSDLVNRAVVNAAAVTAASTAATASGFGSGGIGSGLSNHHHHHHHSQSQIDSVAPTTNSSTSGTSVTPGSQLTPSGLLGQLAAGFRWVCTDHAGLVISGPGHLPKLIGTGRLAQAATPPTHPIEPSGRLDLPRANQADGSGQMIAFTHPTPPEATAGATQSSSSLPSSVGSIANGVSNEFQADVESTCTIRSLPGSRPTTPSSPMFVEDTESPSANGSETRRPNGCRTSQISTTCSKVDNSLISANIMPSHSNSLEDYVPVSDNPYNVSRDTGLSLAISSEPDGGTPSLDLATTAPSFVTAEIDRTVQALADIDRSVQSLADSTNDTGGPEGANKKRNSFDPQTSIPVKKRRRFLNEAEARRA</sequence>
<keyword evidence="6" id="KW-0949">S-adenosyl-L-methionine</keyword>
<keyword evidence="9" id="KW-0862">Zinc</keyword>
<keyword evidence="14" id="KW-1185">Reference proteome</keyword>
<feature type="domain" description="Zinc finger PHD-type" evidence="12">
    <location>
        <begin position="5"/>
        <end position="45"/>
    </location>
</feature>
<feature type="compositionally biased region" description="Low complexity" evidence="11">
    <location>
        <begin position="144"/>
        <end position="159"/>
    </location>
</feature>
<evidence type="ECO:0000256" key="8">
    <source>
        <dbReference type="ARBA" id="ARBA00022771"/>
    </source>
</evidence>
<dbReference type="Pfam" id="PF17982">
    <property type="entry name" value="C5HCH"/>
    <property type="match status" value="1"/>
</dbReference>
<proteinExistence type="predicted"/>
<dbReference type="GO" id="GO:0005694">
    <property type="term" value="C:chromosome"/>
    <property type="evidence" value="ECO:0007669"/>
    <property type="project" value="UniProtKB-SubCell"/>
</dbReference>
<dbReference type="InterPro" id="IPR041306">
    <property type="entry name" value="C5HCH"/>
</dbReference>
<feature type="region of interest" description="Disordered" evidence="11">
    <location>
        <begin position="408"/>
        <end position="452"/>
    </location>
</feature>
<evidence type="ECO:0000256" key="4">
    <source>
        <dbReference type="ARBA" id="ARBA00022603"/>
    </source>
</evidence>
<dbReference type="GO" id="GO:0008168">
    <property type="term" value="F:methyltransferase activity"/>
    <property type="evidence" value="ECO:0007669"/>
    <property type="project" value="UniProtKB-KW"/>
</dbReference>
<evidence type="ECO:0000313" key="13">
    <source>
        <dbReference type="EMBL" id="VEL09270.1"/>
    </source>
</evidence>
<keyword evidence="10" id="KW-0539">Nucleus</keyword>
<evidence type="ECO:0000256" key="3">
    <source>
        <dbReference type="ARBA" id="ARBA00022454"/>
    </source>
</evidence>
<organism evidence="13 14">
    <name type="scientific">Protopolystoma xenopodis</name>
    <dbReference type="NCBI Taxonomy" id="117903"/>
    <lineage>
        <taxon>Eukaryota</taxon>
        <taxon>Metazoa</taxon>
        <taxon>Spiralia</taxon>
        <taxon>Lophotrochozoa</taxon>
        <taxon>Platyhelminthes</taxon>
        <taxon>Monogenea</taxon>
        <taxon>Polyopisthocotylea</taxon>
        <taxon>Polystomatidea</taxon>
        <taxon>Polystomatidae</taxon>
        <taxon>Protopolystoma</taxon>
    </lineage>
</organism>
<feature type="region of interest" description="Disordered" evidence="11">
    <location>
        <begin position="277"/>
        <end position="320"/>
    </location>
</feature>
<dbReference type="GO" id="GO:0008270">
    <property type="term" value="F:zinc ion binding"/>
    <property type="evidence" value="ECO:0007669"/>
    <property type="project" value="UniProtKB-KW"/>
</dbReference>
<dbReference type="GO" id="GO:0005634">
    <property type="term" value="C:nucleus"/>
    <property type="evidence" value="ECO:0007669"/>
    <property type="project" value="UniProtKB-SubCell"/>
</dbReference>
<evidence type="ECO:0000256" key="11">
    <source>
        <dbReference type="SAM" id="MobiDB-lite"/>
    </source>
</evidence>
<protein>
    <recommendedName>
        <fullName evidence="12">Zinc finger PHD-type domain-containing protein</fullName>
    </recommendedName>
</protein>
<keyword evidence="7" id="KW-0479">Metal-binding</keyword>
<dbReference type="InterPro" id="IPR011011">
    <property type="entry name" value="Znf_FYVE_PHD"/>
</dbReference>
<dbReference type="EMBL" id="CAAALY010005910">
    <property type="protein sequence ID" value="VEL09270.1"/>
    <property type="molecule type" value="Genomic_DNA"/>
</dbReference>
<feature type="compositionally biased region" description="Basic and acidic residues" evidence="11">
    <location>
        <begin position="443"/>
        <end position="452"/>
    </location>
</feature>
<name>A0A448WDV0_9PLAT</name>
<evidence type="ECO:0000256" key="9">
    <source>
        <dbReference type="ARBA" id="ARBA00022833"/>
    </source>
</evidence>